<dbReference type="Pfam" id="PF12705">
    <property type="entry name" value="PDDEXK_1"/>
    <property type="match status" value="1"/>
</dbReference>
<dbReference type="GO" id="GO:0004386">
    <property type="term" value="F:helicase activity"/>
    <property type="evidence" value="ECO:0007669"/>
    <property type="project" value="UniProtKB-KW"/>
</dbReference>
<keyword evidence="4" id="KW-0378">Hydrolase</keyword>
<evidence type="ECO:0000256" key="9">
    <source>
        <dbReference type="ARBA" id="ARBA00023204"/>
    </source>
</evidence>
<keyword evidence="9" id="KW-0234">DNA repair</keyword>
<dbReference type="Proteomes" id="UP000021369">
    <property type="component" value="Unassembled WGS sequence"/>
</dbReference>
<gene>
    <name evidence="12" type="ORF">RASY3_15375</name>
</gene>
<dbReference type="GO" id="GO:0004527">
    <property type="term" value="F:exonuclease activity"/>
    <property type="evidence" value="ECO:0007669"/>
    <property type="project" value="UniProtKB-KW"/>
</dbReference>
<keyword evidence="2" id="KW-0547">Nucleotide-binding</keyword>
<feature type="domain" description="UvrD-like helicase C-terminal" evidence="11">
    <location>
        <begin position="269"/>
        <end position="568"/>
    </location>
</feature>
<evidence type="ECO:0000256" key="4">
    <source>
        <dbReference type="ARBA" id="ARBA00022801"/>
    </source>
</evidence>
<keyword evidence="5" id="KW-0347">Helicase</keyword>
<dbReference type="EMBL" id="JEOB01000004">
    <property type="protein sequence ID" value="EXM37726.1"/>
    <property type="molecule type" value="Genomic_DNA"/>
</dbReference>
<keyword evidence="13" id="KW-1185">Reference proteome</keyword>
<dbReference type="InterPro" id="IPR027417">
    <property type="entry name" value="P-loop_NTPase"/>
</dbReference>
<organism evidence="12 13">
    <name type="scientific">Ruminococcus albus SY3</name>
    <dbReference type="NCBI Taxonomy" id="1341156"/>
    <lineage>
        <taxon>Bacteria</taxon>
        <taxon>Bacillati</taxon>
        <taxon>Bacillota</taxon>
        <taxon>Clostridia</taxon>
        <taxon>Eubacteriales</taxon>
        <taxon>Oscillospiraceae</taxon>
        <taxon>Ruminococcus</taxon>
    </lineage>
</organism>
<dbReference type="InterPro" id="IPR038726">
    <property type="entry name" value="PDDEXK_AddAB-type"/>
</dbReference>
<accession>A0A011VR26</accession>
<evidence type="ECO:0000313" key="13">
    <source>
        <dbReference type="Proteomes" id="UP000021369"/>
    </source>
</evidence>
<dbReference type="PANTHER" id="PTHR30591:SF1">
    <property type="entry name" value="RECBCD ENZYME SUBUNIT RECC"/>
    <property type="match status" value="1"/>
</dbReference>
<dbReference type="GO" id="GO:0006281">
    <property type="term" value="P:DNA repair"/>
    <property type="evidence" value="ECO:0007669"/>
    <property type="project" value="UniProtKB-KW"/>
</dbReference>
<evidence type="ECO:0000256" key="2">
    <source>
        <dbReference type="ARBA" id="ARBA00022741"/>
    </source>
</evidence>
<feature type="coiled-coil region" evidence="10">
    <location>
        <begin position="594"/>
        <end position="621"/>
    </location>
</feature>
<evidence type="ECO:0000256" key="5">
    <source>
        <dbReference type="ARBA" id="ARBA00022806"/>
    </source>
</evidence>
<dbReference type="InterPro" id="IPR049035">
    <property type="entry name" value="ADDB_N"/>
</dbReference>
<dbReference type="SUPFAM" id="SSF52540">
    <property type="entry name" value="P-loop containing nucleoside triphosphate hydrolases"/>
    <property type="match status" value="1"/>
</dbReference>
<comment type="caution">
    <text evidence="12">The sequence shown here is derived from an EMBL/GenBank/DDBJ whole genome shotgun (WGS) entry which is preliminary data.</text>
</comment>
<evidence type="ECO:0000313" key="12">
    <source>
        <dbReference type="EMBL" id="EXM37726.1"/>
    </source>
</evidence>
<keyword evidence="8" id="KW-0238">DNA-binding</keyword>
<keyword evidence="6" id="KW-0269">Exonuclease</keyword>
<evidence type="ECO:0000256" key="3">
    <source>
        <dbReference type="ARBA" id="ARBA00022763"/>
    </source>
</evidence>
<reference evidence="12 13" key="1">
    <citation type="submission" date="2013-06" db="EMBL/GenBank/DDBJ databases">
        <title>Rumen cellulosomics: divergent fiber-degrading strategies revealed by comparative genome-wide analysis of six Ruminococcal strains.</title>
        <authorList>
            <person name="Dassa B."/>
            <person name="Borovok I."/>
            <person name="Lamed R."/>
            <person name="Flint H."/>
            <person name="Yeoman C.J."/>
            <person name="White B."/>
            <person name="Bayer E.A."/>
        </authorList>
    </citation>
    <scope>NUCLEOTIDE SEQUENCE [LARGE SCALE GENOMIC DNA]</scope>
    <source>
        <strain evidence="12 13">SY3</strain>
    </source>
</reference>
<dbReference type="InterPro" id="IPR014017">
    <property type="entry name" value="DNA_helicase_UvrD-like_C"/>
</dbReference>
<keyword evidence="7" id="KW-0067">ATP-binding</keyword>
<evidence type="ECO:0000256" key="1">
    <source>
        <dbReference type="ARBA" id="ARBA00022722"/>
    </source>
</evidence>
<dbReference type="GO" id="GO:0003677">
    <property type="term" value="F:DNA binding"/>
    <property type="evidence" value="ECO:0007669"/>
    <property type="project" value="UniProtKB-KW"/>
</dbReference>
<dbReference type="Pfam" id="PF21445">
    <property type="entry name" value="ADDB_N"/>
    <property type="match status" value="1"/>
</dbReference>
<dbReference type="RefSeq" id="WP_037289571.1">
    <property type="nucleotide sequence ID" value="NZ_JEOB01000004.1"/>
</dbReference>
<evidence type="ECO:0000259" key="11">
    <source>
        <dbReference type="PROSITE" id="PS51217"/>
    </source>
</evidence>
<dbReference type="AlphaFoldDB" id="A0A011VR26"/>
<dbReference type="GO" id="GO:0006310">
    <property type="term" value="P:DNA recombination"/>
    <property type="evidence" value="ECO:0007669"/>
    <property type="project" value="TreeGrafter"/>
</dbReference>
<evidence type="ECO:0000256" key="8">
    <source>
        <dbReference type="ARBA" id="ARBA00023125"/>
    </source>
</evidence>
<protein>
    <submittedName>
        <fullName evidence="12">ATP-dependent nuclease subunit B</fullName>
    </submittedName>
</protein>
<proteinExistence type="predicted"/>
<dbReference type="OrthoDB" id="9758506at2"/>
<evidence type="ECO:0000256" key="6">
    <source>
        <dbReference type="ARBA" id="ARBA00022839"/>
    </source>
</evidence>
<sequence>MTEIITGGVRSSRESLFIQRICEAASSGEKVLVIVPDQFSFEYDKTLYEALGARLFNSIETAGFQHLAEDISARYGSKAKDSANANAQMILMFLAVKKAVKDGVIRYYKNSTAKASFIGELTELLPRLRQSGVTPQALQMASAKLEGSISMKLSDIGAIFENYMQELEKADMKDQLSLMEEAAELSKTCDVFDGKSIFVSAFTDFSYDEKRMLEQCIVKGKSLTVSLLIDDAFVSRCRTHPFDITVSVRQMLRDMTMSHNKQLRETSAPEISGDHPDILQLSEHLFDYNRIPYKASGDCVKVLAADDVYEEADYICAEICRLVREENYSFNDIAVTVRDLESFGAVISGAMERYDIPFFLDKCDSIDASAIVHYINTIFKTVLTRKFRTDNIIKLIKSPLYGLLNYEISDLEDYCVRWGVDGDMWTEDFTAAPDSGVDLGRINDMRRQVIEPLVRFKEACSGASAAQISRAFYDLLDALDLSRQTYSLVKRVSLSDNDTEIEMSRGLKQLWTMSLSAVRSIYELLGEENISLRSYYDLYSLMLSQMKVSEPPQKLDCVRIVDASHSRFSGVKALFAAEVNDGVFPASVKSRGLLSEHEKELLKLEEDIEIADNSLNSLKRERLAAYTALCTPTDRLYVLYSRSDLLGTEKRPSVLVKEVREILGLGVESINQLPPDFFCTSYKTAYTVYIEHSRDNTASVSSIRDSLLGSAYYYDKLRTLSESCKDKPFRLSEERAKEVFFAAETAEVSPTKLDNYFKCPFMYFCNYGLRLSRSQKMDMDGLNKGLMIHDVLEKAIGSEDRTPTENREHFLAMTEEDITGLIEERFGDYYKNVFCGDFGKNKTFLYRFESMKQQAFNIVKYVQRELSNGGFAPAVTEYRLTRDNGADHLDLTLKDGRHIVLIGTIDRADIYEDENGRKFVRIIDYKFRKQTAFDLGELFCGLNLQMLIYLSVLLETGNPVNPDMELEQAGVFYLKLIGDGQKLSEDCELSEDALYTAACESAIDAFSRKGRISDAEGINEKLDSTISKASLSSCTMSDAMFTAMRIFAKRKVIEYGDRLLDGDIDADPLENICSYCRFGGICGKAFPDEPRKGNKEQMKEALEEIMNENGEGEE</sequence>
<evidence type="ECO:0000256" key="10">
    <source>
        <dbReference type="SAM" id="Coils"/>
    </source>
</evidence>
<dbReference type="PANTHER" id="PTHR30591">
    <property type="entry name" value="RECBCD ENZYME SUBUNIT RECC"/>
    <property type="match status" value="1"/>
</dbReference>
<dbReference type="PROSITE" id="PS51217">
    <property type="entry name" value="UVRD_HELICASE_CTER"/>
    <property type="match status" value="1"/>
</dbReference>
<dbReference type="GO" id="GO:0005524">
    <property type="term" value="F:ATP binding"/>
    <property type="evidence" value="ECO:0007669"/>
    <property type="project" value="UniProtKB-KW"/>
</dbReference>
<name>A0A011VR26_RUMAL</name>
<evidence type="ECO:0000256" key="7">
    <source>
        <dbReference type="ARBA" id="ARBA00022840"/>
    </source>
</evidence>
<keyword evidence="1" id="KW-0540">Nuclease</keyword>
<keyword evidence="10" id="KW-0175">Coiled coil</keyword>
<keyword evidence="3" id="KW-0227">DNA damage</keyword>
<dbReference type="Gene3D" id="3.40.50.300">
    <property type="entry name" value="P-loop containing nucleotide triphosphate hydrolases"/>
    <property type="match status" value="4"/>
</dbReference>
<dbReference type="PATRIC" id="fig|1341156.4.peg.2667"/>